<dbReference type="AlphaFoldDB" id="A0A6B1D9V4"/>
<dbReference type="InterPro" id="IPR020568">
    <property type="entry name" value="Ribosomal_Su5_D2-typ_SF"/>
</dbReference>
<comment type="caution">
    <text evidence="10">The sequence shown here is derived from an EMBL/GenBank/DDBJ whole genome shotgun (WGS) entry which is preliminary data.</text>
</comment>
<feature type="domain" description="Mvd1 C-terminal" evidence="8">
    <location>
        <begin position="211"/>
        <end position="334"/>
    </location>
</feature>
<dbReference type="SUPFAM" id="SSF54211">
    <property type="entry name" value="Ribosomal protein S5 domain 2-like"/>
    <property type="match status" value="1"/>
</dbReference>
<evidence type="ECO:0000256" key="4">
    <source>
        <dbReference type="ARBA" id="ARBA00022741"/>
    </source>
</evidence>
<dbReference type="InterPro" id="IPR029765">
    <property type="entry name" value="Mev_diP_decarb"/>
</dbReference>
<dbReference type="InterPro" id="IPR036554">
    <property type="entry name" value="GHMP_kinase_C_sf"/>
</dbReference>
<gene>
    <name evidence="10" type="primary">mvaD</name>
    <name evidence="10" type="ORF">F4X14_17535</name>
</gene>
<dbReference type="InterPro" id="IPR041431">
    <property type="entry name" value="Mvd1_C"/>
</dbReference>
<evidence type="ECO:0000256" key="1">
    <source>
        <dbReference type="ARBA" id="ARBA00008831"/>
    </source>
</evidence>
<dbReference type="GO" id="GO:0004163">
    <property type="term" value="F:diphosphomevalonate decarboxylase activity"/>
    <property type="evidence" value="ECO:0007669"/>
    <property type="project" value="UniProtKB-EC"/>
</dbReference>
<keyword evidence="7 10" id="KW-0456">Lyase</keyword>
<feature type="domain" description="Diphosphomevalonate decarboxylase-like N-terminal" evidence="9">
    <location>
        <begin position="28"/>
        <end position="181"/>
    </location>
</feature>
<dbReference type="GO" id="GO:0019287">
    <property type="term" value="P:isopentenyl diphosphate biosynthetic process, mevalonate pathway"/>
    <property type="evidence" value="ECO:0007669"/>
    <property type="project" value="InterPro"/>
</dbReference>
<dbReference type="GO" id="GO:0005829">
    <property type="term" value="C:cytosol"/>
    <property type="evidence" value="ECO:0007669"/>
    <property type="project" value="InterPro"/>
</dbReference>
<evidence type="ECO:0000259" key="8">
    <source>
        <dbReference type="Pfam" id="PF18376"/>
    </source>
</evidence>
<comment type="similarity">
    <text evidence="1">Belongs to the diphosphomevalonate decarboxylase family.</text>
</comment>
<evidence type="ECO:0000313" key="10">
    <source>
        <dbReference type="EMBL" id="MYC96771.1"/>
    </source>
</evidence>
<protein>
    <recommendedName>
        <fullName evidence="2">diphosphomevalonate decarboxylase</fullName>
        <ecNumber evidence="2">4.1.1.33</ecNumber>
    </recommendedName>
</protein>
<accession>A0A6B1D9V4</accession>
<dbReference type="PANTHER" id="PTHR10977">
    <property type="entry name" value="DIPHOSPHOMEVALONATE DECARBOXYLASE"/>
    <property type="match status" value="1"/>
</dbReference>
<name>A0A6B1D9V4_9CHLR</name>
<dbReference type="NCBIfam" id="TIGR01240">
    <property type="entry name" value="mevDPdecarb"/>
    <property type="match status" value="1"/>
</dbReference>
<dbReference type="Pfam" id="PF22700">
    <property type="entry name" value="MVD-like_N"/>
    <property type="match status" value="1"/>
</dbReference>
<evidence type="ECO:0000256" key="6">
    <source>
        <dbReference type="ARBA" id="ARBA00023098"/>
    </source>
</evidence>
<evidence type="ECO:0000256" key="7">
    <source>
        <dbReference type="ARBA" id="ARBA00023239"/>
    </source>
</evidence>
<dbReference type="InterPro" id="IPR005935">
    <property type="entry name" value="Mev_decarb"/>
</dbReference>
<dbReference type="Gene3D" id="3.30.230.10">
    <property type="match status" value="1"/>
</dbReference>
<dbReference type="EMBL" id="VXMH01000096">
    <property type="protein sequence ID" value="MYC96771.1"/>
    <property type="molecule type" value="Genomic_DNA"/>
</dbReference>
<dbReference type="PANTHER" id="PTHR10977:SF3">
    <property type="entry name" value="DIPHOSPHOMEVALONATE DECARBOXYLASE"/>
    <property type="match status" value="1"/>
</dbReference>
<reference evidence="10" key="1">
    <citation type="submission" date="2019-09" db="EMBL/GenBank/DDBJ databases">
        <title>Characterisation of the sponge microbiome using genome-centric metagenomics.</title>
        <authorList>
            <person name="Engelberts J.P."/>
            <person name="Robbins S.J."/>
            <person name="De Goeij J.M."/>
            <person name="Aranda M."/>
            <person name="Bell S.C."/>
            <person name="Webster N.S."/>
        </authorList>
    </citation>
    <scope>NUCLEOTIDE SEQUENCE</scope>
    <source>
        <strain evidence="10">SB0661_bin_32</strain>
    </source>
</reference>
<dbReference type="Pfam" id="PF18376">
    <property type="entry name" value="MDD_C"/>
    <property type="match status" value="1"/>
</dbReference>
<dbReference type="InterPro" id="IPR053859">
    <property type="entry name" value="MVD-like_N"/>
</dbReference>
<evidence type="ECO:0000256" key="3">
    <source>
        <dbReference type="ARBA" id="ARBA00022516"/>
    </source>
</evidence>
<dbReference type="PIRSF" id="PIRSF015950">
    <property type="entry name" value="Mev_P_decrbx"/>
    <property type="match status" value="1"/>
</dbReference>
<dbReference type="SUPFAM" id="SSF55060">
    <property type="entry name" value="GHMP Kinase, C-terminal domain"/>
    <property type="match status" value="1"/>
</dbReference>
<evidence type="ECO:0000259" key="9">
    <source>
        <dbReference type="Pfam" id="PF22700"/>
    </source>
</evidence>
<dbReference type="InterPro" id="IPR014721">
    <property type="entry name" value="Ribsml_uS5_D2-typ_fold_subgr"/>
</dbReference>
<keyword evidence="3" id="KW-0444">Lipid biosynthesis</keyword>
<evidence type="ECO:0000256" key="5">
    <source>
        <dbReference type="ARBA" id="ARBA00022840"/>
    </source>
</evidence>
<sequence>MRTAGRTRSVIVECPPASLSERKATCRAGSNIAFIKYWGVAGSGEDLNIPLNNSISMTLADAHTTTTVAWDGCVCLPEDTVVIDGVQLEGGPAERIVAHLDRLRALAGVPYKARVVSNNNFPMASGIASSASGFAALTVAGAAALGLRLNATRLSAVARQASGSASRSLFGGFVEWERGWGRGESESSSLLDTRSVAHQMYDENHWALRDVIAIVSAGAKRVSSSSGHRLAATSPLNAARTQCVREWLKTVRRAIAERDFSLLGPVLELDALAMHGVMMTSTPSLLYWQPGTLQVLQAVRSWREDEGVPVYFTIDAGPNVHLICEADSASEVERRVGALPAVERVLTSGPGTGPQFLDGHLF</sequence>
<keyword evidence="4" id="KW-0547">Nucleotide-binding</keyword>
<dbReference type="EC" id="4.1.1.33" evidence="2"/>
<dbReference type="Gene3D" id="3.30.70.890">
    <property type="entry name" value="GHMP kinase, C-terminal domain"/>
    <property type="match status" value="1"/>
</dbReference>
<keyword evidence="6" id="KW-0443">Lipid metabolism</keyword>
<evidence type="ECO:0000256" key="2">
    <source>
        <dbReference type="ARBA" id="ARBA00012296"/>
    </source>
</evidence>
<organism evidence="10">
    <name type="scientific">Caldilineaceae bacterium SB0661_bin_32</name>
    <dbReference type="NCBI Taxonomy" id="2605255"/>
    <lineage>
        <taxon>Bacteria</taxon>
        <taxon>Bacillati</taxon>
        <taxon>Chloroflexota</taxon>
        <taxon>Caldilineae</taxon>
        <taxon>Caldilineales</taxon>
        <taxon>Caldilineaceae</taxon>
    </lineage>
</organism>
<dbReference type="GO" id="GO:0005524">
    <property type="term" value="F:ATP binding"/>
    <property type="evidence" value="ECO:0007669"/>
    <property type="project" value="UniProtKB-KW"/>
</dbReference>
<proteinExistence type="inferred from homology"/>
<keyword evidence="5" id="KW-0067">ATP-binding</keyword>